<dbReference type="Proteomes" id="UP000700334">
    <property type="component" value="Unassembled WGS sequence"/>
</dbReference>
<evidence type="ECO:0000313" key="2">
    <source>
        <dbReference type="EMBL" id="KAG8515456.1"/>
    </source>
</evidence>
<feature type="compositionally biased region" description="Low complexity" evidence="1">
    <location>
        <begin position="155"/>
        <end position="166"/>
    </location>
</feature>
<feature type="compositionally biased region" description="Pro residues" evidence="1">
    <location>
        <begin position="292"/>
        <end position="302"/>
    </location>
</feature>
<evidence type="ECO:0000256" key="1">
    <source>
        <dbReference type="SAM" id="MobiDB-lite"/>
    </source>
</evidence>
<feature type="compositionally biased region" description="Pro residues" evidence="1">
    <location>
        <begin position="167"/>
        <end position="177"/>
    </location>
</feature>
<protein>
    <submittedName>
        <fullName evidence="2">Trafficking protein particle complex subunit 9</fullName>
    </submittedName>
</protein>
<dbReference type="EMBL" id="JAGFMF010011709">
    <property type="protein sequence ID" value="KAG8515456.1"/>
    <property type="molecule type" value="Genomic_DNA"/>
</dbReference>
<feature type="region of interest" description="Disordered" evidence="1">
    <location>
        <begin position="292"/>
        <end position="314"/>
    </location>
</feature>
<feature type="region of interest" description="Disordered" evidence="1">
    <location>
        <begin position="149"/>
        <end position="231"/>
    </location>
</feature>
<proteinExistence type="predicted"/>
<evidence type="ECO:0000313" key="3">
    <source>
        <dbReference type="Proteomes" id="UP000700334"/>
    </source>
</evidence>
<keyword evidence="3" id="KW-1185">Reference proteome</keyword>
<feature type="region of interest" description="Disordered" evidence="1">
    <location>
        <begin position="335"/>
        <end position="408"/>
    </location>
</feature>
<name>A0A8J6A5E4_GALPY</name>
<gene>
    <name evidence="2" type="ORF">J0S82_019233</name>
</gene>
<comment type="caution">
    <text evidence="2">The sequence shown here is derived from an EMBL/GenBank/DDBJ whole genome shotgun (WGS) entry which is preliminary data.</text>
</comment>
<sequence>MPACIWEDQGPGPPVSPARPGVGAPGWGRGCDKASAGPCPQPRPLSLADVLVDGQPCDCEATSCRVGDPVRLEVRLTNQSPRSVGPFALTVVPFQDHQNGVHNYDLQHAVSFVGSSTFYLDAVRGAPQRRSWSGLRALPAMSPSLSITARRASHPGPASQPSMAQPPSSPGPSPLPGPRSAGAKHSPPSDGRGALRVWARPGPPAGAQQPKGSPAPAPHAPPSAGAAGRAVCLPRGPPLPVHRGLLPAHPLPRGLLEQGAAAVLVLPAQRAPAGPGGPGLACPAAQVCPPRPHAGAPRPPRLPGARARLGSPACPRSTPALLRWSLVLRQKLPEPWRTVPAPPGARPARPAAHNPAGPREEKASVGVQPVPGEPPCPAHSEPRGQTGGTRGARRFAREGPPAPAARLPAPGPRALCTCDRFSIKGLPPASLRCSRSCVAPPRPAWPRRPLACAASPHLCRGPAMRARPPGPSS</sequence>
<feature type="region of interest" description="Disordered" evidence="1">
    <location>
        <begin position="1"/>
        <end position="27"/>
    </location>
</feature>
<feature type="compositionally biased region" description="Low complexity" evidence="1">
    <location>
        <begin position="346"/>
        <end position="357"/>
    </location>
</feature>
<dbReference type="AlphaFoldDB" id="A0A8J6A5E4"/>
<reference evidence="2" key="1">
    <citation type="journal article" date="2021" name="Evol. Appl.">
        <title>The genome of the Pyrenean desman and the effects of bottlenecks and inbreeding on the genomic landscape of an endangered species.</title>
        <authorList>
            <person name="Escoda L."/>
            <person name="Castresana J."/>
        </authorList>
    </citation>
    <scope>NUCLEOTIDE SEQUENCE</scope>
    <source>
        <strain evidence="2">IBE-C5619</strain>
    </source>
</reference>
<dbReference type="OrthoDB" id="27962at2759"/>
<accession>A0A8J6A5E4</accession>
<organism evidence="2 3">
    <name type="scientific">Galemys pyrenaicus</name>
    <name type="common">Iberian desman</name>
    <name type="synonym">Pyrenean desman</name>
    <dbReference type="NCBI Taxonomy" id="202257"/>
    <lineage>
        <taxon>Eukaryota</taxon>
        <taxon>Metazoa</taxon>
        <taxon>Chordata</taxon>
        <taxon>Craniata</taxon>
        <taxon>Vertebrata</taxon>
        <taxon>Euteleostomi</taxon>
        <taxon>Mammalia</taxon>
        <taxon>Eutheria</taxon>
        <taxon>Laurasiatheria</taxon>
        <taxon>Eulipotyphla</taxon>
        <taxon>Talpidae</taxon>
        <taxon>Galemys</taxon>
    </lineage>
</organism>